<evidence type="ECO:0000256" key="4">
    <source>
        <dbReference type="ARBA" id="ARBA00022692"/>
    </source>
</evidence>
<feature type="transmembrane region" description="Helical" evidence="9">
    <location>
        <begin position="405"/>
        <end position="425"/>
    </location>
</feature>
<evidence type="ECO:0000256" key="7">
    <source>
        <dbReference type="ARBA" id="ARBA00043987"/>
    </source>
</evidence>
<dbReference type="GO" id="GO:0016757">
    <property type="term" value="F:glycosyltransferase activity"/>
    <property type="evidence" value="ECO:0007669"/>
    <property type="project" value="UniProtKB-KW"/>
</dbReference>
<feature type="transmembrane region" description="Helical" evidence="9">
    <location>
        <begin position="21"/>
        <end position="49"/>
    </location>
</feature>
<protein>
    <recommendedName>
        <fullName evidence="12">Integral membrane protein</fullName>
    </recommendedName>
</protein>
<feature type="transmembrane region" description="Helical" evidence="9">
    <location>
        <begin position="108"/>
        <end position="126"/>
    </location>
</feature>
<reference evidence="10 11" key="1">
    <citation type="journal article" date="2015" name="Genome Announc.">
        <title>Complete Genome Sequence of Clavibacter michiganensis subsp. insidiosus R1-1 Using PacBio Single-Molecule Real-Time Technology.</title>
        <authorList>
            <person name="Lu Y."/>
            <person name="Samac D.A."/>
            <person name="Glazebrook J."/>
            <person name="Ishimaru C.A."/>
        </authorList>
    </citation>
    <scope>NUCLEOTIDE SEQUENCE [LARGE SCALE GENOMIC DNA]</scope>
    <source>
        <strain evidence="10 11">R1-1</strain>
    </source>
</reference>
<feature type="transmembrane region" description="Helical" evidence="9">
    <location>
        <begin position="431"/>
        <end position="449"/>
    </location>
</feature>
<evidence type="ECO:0000256" key="8">
    <source>
        <dbReference type="SAM" id="MobiDB-lite"/>
    </source>
</evidence>
<dbReference type="GO" id="GO:0016020">
    <property type="term" value="C:membrane"/>
    <property type="evidence" value="ECO:0007669"/>
    <property type="project" value="UniProtKB-SubCell"/>
</dbReference>
<evidence type="ECO:0000256" key="5">
    <source>
        <dbReference type="ARBA" id="ARBA00022989"/>
    </source>
</evidence>
<dbReference type="EMBL" id="CP011043">
    <property type="protein sequence ID" value="AJW78177.1"/>
    <property type="molecule type" value="Genomic_DNA"/>
</dbReference>
<feature type="transmembrane region" description="Helical" evidence="9">
    <location>
        <begin position="269"/>
        <end position="295"/>
    </location>
</feature>
<dbReference type="OrthoDB" id="5242303at2"/>
<sequence length="545" mass="55504">MAEGGSARPRRREAREPGSPGAHPLMLPGLVGLAGSLLLLVASFVVGHAPAESELSRTPVIGALRVSPVATSVASLGVVVGGLMLTSAWLLLGALLPRLGPVGLPATLRLAVVWTVPLLFSAPLFSRDIYSYIAQGRVLGAGLSPYEHGPAVLPVWRSTGVDPLWAHTPAPYGPLFLAIERVIGAISDAVGVEVAVLAARGVAVVGVVLMVACGLRIARRRRIDPVRTAWFLAASPLVVFNFVVAAHNDALMMGLLVAGLLAAIDSRPVLGVLLVTCAVAVKPIALLALPIVAIVHAEMRARRVDDRAPEGVAVDGSAGGVAGLGPPTRDPRVWAAWTASGIAAMALLALGGELLGVGLGWISALSSPVSVVSWFMPFGVAAGAFGPLVEALGGPGGAVEGGIKTAGILLGFAGAAWCILTTRTLSGEARLALAFVCVVAMSPVVYPWYGLWVLVILAVVGIADGAAMSLAVSATVFLVGVNLLEPMAVVHSVASGLPRLLVVVVAVVGILGVLAPGLQGLAGTDPFRALRAPRHQFSAARQPPA</sequence>
<organism evidence="10 11">
    <name type="scientific">Clavibacter michiganensis subsp. insidiosus</name>
    <dbReference type="NCBI Taxonomy" id="33014"/>
    <lineage>
        <taxon>Bacteria</taxon>
        <taxon>Bacillati</taxon>
        <taxon>Actinomycetota</taxon>
        <taxon>Actinomycetes</taxon>
        <taxon>Micrococcales</taxon>
        <taxon>Microbacteriaceae</taxon>
        <taxon>Clavibacter</taxon>
    </lineage>
</organism>
<dbReference type="AlphaFoldDB" id="A0A0D5CG17"/>
<keyword evidence="5 9" id="KW-1133">Transmembrane helix</keyword>
<comment type="subcellular location">
    <subcellularLocation>
        <location evidence="1">Membrane</location>
        <topology evidence="1">Multi-pass membrane protein</topology>
    </subcellularLocation>
</comment>
<dbReference type="KEGG" id="cmh:VO01_02715"/>
<proteinExistence type="inferred from homology"/>
<dbReference type="NCBIfam" id="NF038066">
    <property type="entry name" value="MptB"/>
    <property type="match status" value="1"/>
</dbReference>
<evidence type="ECO:0000256" key="3">
    <source>
        <dbReference type="ARBA" id="ARBA00022679"/>
    </source>
</evidence>
<accession>A0A0D5CG17</accession>
<evidence type="ECO:0000313" key="11">
    <source>
        <dbReference type="Proteomes" id="UP000032604"/>
    </source>
</evidence>
<keyword evidence="6 9" id="KW-0472">Membrane</keyword>
<feature type="transmembrane region" description="Helical" evidence="9">
    <location>
        <begin position="500"/>
        <end position="521"/>
    </location>
</feature>
<gene>
    <name evidence="10" type="ORF">VO01_02715</name>
</gene>
<feature type="transmembrane region" description="Helical" evidence="9">
    <location>
        <begin position="197"/>
        <end position="218"/>
    </location>
</feature>
<dbReference type="PATRIC" id="fig|33014.5.peg.571"/>
<feature type="transmembrane region" description="Helical" evidence="9">
    <location>
        <begin position="230"/>
        <end position="263"/>
    </location>
</feature>
<name>A0A0D5CG17_9MICO</name>
<dbReference type="Pfam" id="PF26314">
    <property type="entry name" value="MptA_B_family"/>
    <property type="match status" value="1"/>
</dbReference>
<feature type="region of interest" description="Disordered" evidence="8">
    <location>
        <begin position="1"/>
        <end position="21"/>
    </location>
</feature>
<dbReference type="InterPro" id="IPR049829">
    <property type="entry name" value="MptA/B-like"/>
</dbReference>
<evidence type="ECO:0000313" key="10">
    <source>
        <dbReference type="EMBL" id="AJW78177.1"/>
    </source>
</evidence>
<feature type="transmembrane region" description="Helical" evidence="9">
    <location>
        <begin position="69"/>
        <end position="96"/>
    </location>
</feature>
<feature type="transmembrane region" description="Helical" evidence="9">
    <location>
        <begin position="334"/>
        <end position="362"/>
    </location>
</feature>
<comment type="similarity">
    <text evidence="7">Belongs to the MptA/B family.</text>
</comment>
<evidence type="ECO:0000256" key="2">
    <source>
        <dbReference type="ARBA" id="ARBA00022676"/>
    </source>
</evidence>
<evidence type="ECO:0000256" key="1">
    <source>
        <dbReference type="ARBA" id="ARBA00004141"/>
    </source>
</evidence>
<evidence type="ECO:0000256" key="9">
    <source>
        <dbReference type="SAM" id="Phobius"/>
    </source>
</evidence>
<keyword evidence="2" id="KW-0328">Glycosyltransferase</keyword>
<evidence type="ECO:0000256" key="6">
    <source>
        <dbReference type="ARBA" id="ARBA00023136"/>
    </source>
</evidence>
<keyword evidence="4 9" id="KW-0812">Transmembrane</keyword>
<evidence type="ECO:0008006" key="12">
    <source>
        <dbReference type="Google" id="ProtNLM"/>
    </source>
</evidence>
<dbReference type="Proteomes" id="UP000032604">
    <property type="component" value="Chromosome"/>
</dbReference>
<dbReference type="HOGENOM" id="CLU_023913_1_0_11"/>
<keyword evidence="3" id="KW-0808">Transferase</keyword>